<dbReference type="InterPro" id="IPR025529">
    <property type="entry name" value="DUF4416"/>
</dbReference>
<gene>
    <name evidence="2" type="ORF">EPICR_20193</name>
</gene>
<dbReference type="EMBL" id="CAACVI010000012">
    <property type="protein sequence ID" value="VEN73724.1"/>
    <property type="molecule type" value="Genomic_DNA"/>
</dbReference>
<organism evidence="2">
    <name type="scientific">uncultured Desulfobacteraceae bacterium</name>
    <dbReference type="NCBI Taxonomy" id="218296"/>
    <lineage>
        <taxon>Bacteria</taxon>
        <taxon>Pseudomonadati</taxon>
        <taxon>Thermodesulfobacteriota</taxon>
        <taxon>Desulfobacteria</taxon>
        <taxon>Desulfobacterales</taxon>
        <taxon>Desulfobacteraceae</taxon>
        <taxon>environmental samples</taxon>
    </lineage>
</organism>
<sequence>MSQPRIPAPAKLVTGVLMKDRSLLPAVARRLARAFGPPDIISPWMNFDFTDYYEDEIGAPLFRRMLAFKRLTPRDALAEAKLASNAIEEAYARDKKRRVNIDPGHMTSGRFVLATGKDHAHRIYIGQGIFADLTLLYQKGVFCKLPWTYPDYFQDNMLDFLKKARDKYKKDLADFENAAKKQETTMFRPETEV</sequence>
<feature type="coiled-coil region" evidence="1">
    <location>
        <begin position="158"/>
        <end position="185"/>
    </location>
</feature>
<accession>A0A484HJF6</accession>
<name>A0A484HJF6_9BACT</name>
<reference evidence="2" key="1">
    <citation type="submission" date="2019-01" db="EMBL/GenBank/DDBJ databases">
        <authorList>
            <consortium name="Genoscope - CEA"/>
            <person name="William W."/>
        </authorList>
    </citation>
    <scope>NUCLEOTIDE SEQUENCE</scope>
    <source>
        <strain evidence="2">CR-1</strain>
    </source>
</reference>
<keyword evidence="1" id="KW-0175">Coiled coil</keyword>
<dbReference type="Pfam" id="PF14385">
    <property type="entry name" value="DUF4416"/>
    <property type="match status" value="1"/>
</dbReference>
<protein>
    <submittedName>
        <fullName evidence="2">GTP-binding protein</fullName>
    </submittedName>
</protein>
<evidence type="ECO:0000256" key="1">
    <source>
        <dbReference type="SAM" id="Coils"/>
    </source>
</evidence>
<evidence type="ECO:0000313" key="2">
    <source>
        <dbReference type="EMBL" id="VEN73724.1"/>
    </source>
</evidence>
<proteinExistence type="predicted"/>
<dbReference type="AlphaFoldDB" id="A0A484HJF6"/>